<dbReference type="OrthoDB" id="3445164at2759"/>
<feature type="compositionally biased region" description="Low complexity" evidence="1">
    <location>
        <begin position="71"/>
        <end position="81"/>
    </location>
</feature>
<dbReference type="PROSITE" id="PS50181">
    <property type="entry name" value="FBOX"/>
    <property type="match status" value="1"/>
</dbReference>
<dbReference type="STRING" id="37992.A0A4Z0ZE34"/>
<proteinExistence type="predicted"/>
<organism evidence="3 4">
    <name type="scientific">Xylaria hypoxylon</name>
    <dbReference type="NCBI Taxonomy" id="37992"/>
    <lineage>
        <taxon>Eukaryota</taxon>
        <taxon>Fungi</taxon>
        <taxon>Dikarya</taxon>
        <taxon>Ascomycota</taxon>
        <taxon>Pezizomycotina</taxon>
        <taxon>Sordariomycetes</taxon>
        <taxon>Xylariomycetidae</taxon>
        <taxon>Xylariales</taxon>
        <taxon>Xylariaceae</taxon>
        <taxon>Xylaria</taxon>
    </lineage>
</organism>
<name>A0A4Z0ZE34_9PEZI</name>
<dbReference type="CDD" id="cd09917">
    <property type="entry name" value="F-box_SF"/>
    <property type="match status" value="1"/>
</dbReference>
<evidence type="ECO:0000256" key="1">
    <source>
        <dbReference type="SAM" id="MobiDB-lite"/>
    </source>
</evidence>
<feature type="region of interest" description="Disordered" evidence="1">
    <location>
        <begin position="279"/>
        <end position="298"/>
    </location>
</feature>
<comment type="caution">
    <text evidence="3">The sequence shown here is derived from an EMBL/GenBank/DDBJ whole genome shotgun (WGS) entry which is preliminary data.</text>
</comment>
<dbReference type="InterPro" id="IPR001810">
    <property type="entry name" value="F-box_dom"/>
</dbReference>
<evidence type="ECO:0000313" key="3">
    <source>
        <dbReference type="EMBL" id="TGJ87042.1"/>
    </source>
</evidence>
<feature type="domain" description="F-box" evidence="2">
    <location>
        <begin position="141"/>
        <end position="177"/>
    </location>
</feature>
<evidence type="ECO:0000259" key="2">
    <source>
        <dbReference type="PROSITE" id="PS50181"/>
    </source>
</evidence>
<gene>
    <name evidence="3" type="ORF">E0Z10_g1764</name>
</gene>
<feature type="compositionally biased region" description="Polar residues" evidence="1">
    <location>
        <begin position="288"/>
        <end position="298"/>
    </location>
</feature>
<evidence type="ECO:0000313" key="4">
    <source>
        <dbReference type="Proteomes" id="UP000297716"/>
    </source>
</evidence>
<dbReference type="InterPro" id="IPR036047">
    <property type="entry name" value="F-box-like_dom_sf"/>
</dbReference>
<feature type="region of interest" description="Disordered" evidence="1">
    <location>
        <begin position="60"/>
        <end position="85"/>
    </location>
</feature>
<dbReference type="Proteomes" id="UP000297716">
    <property type="component" value="Unassembled WGS sequence"/>
</dbReference>
<sequence length="298" mass="33716">MVEVMRFSSQGQYPSDAMDLSMMEMSSRLMNTTLGSFQGELKKGLPKDEGQHVAPRRAFTTSNYLLPTPPTSNTATPAVSPRESIDRDSYFQPPVTHLTPPISPYLSPSGTLHRLPQPAPPRSYSVMDYEPIPFTHQPGTTLQLSHLPAELHYALFEFLDPIDSVCLALTSRHFYAVHWNMHGKVSLAARREGPNDMEWVWHHAGPFLLNRNGAAKQNSLALLSPRGQVYCRKCRTARCELHKHIKEWMGEGFEYCVVTEKFGPSARQDAKGFCYRSSPRHPNRCGRHTQNQRTVRLA</sequence>
<protein>
    <recommendedName>
        <fullName evidence="2">F-box domain-containing protein</fullName>
    </recommendedName>
</protein>
<accession>A0A4Z0ZE34</accession>
<keyword evidence="4" id="KW-1185">Reference proteome</keyword>
<dbReference type="EMBL" id="SKBN01000019">
    <property type="protein sequence ID" value="TGJ87042.1"/>
    <property type="molecule type" value="Genomic_DNA"/>
</dbReference>
<dbReference type="SUPFAM" id="SSF81383">
    <property type="entry name" value="F-box domain"/>
    <property type="match status" value="1"/>
</dbReference>
<reference evidence="3 4" key="1">
    <citation type="submission" date="2019-03" db="EMBL/GenBank/DDBJ databases">
        <title>Draft genome sequence of Xylaria hypoxylon DSM 108379, a ubiquitous saprotrophic-parasitic fungi on hardwood.</title>
        <authorList>
            <person name="Buettner E."/>
            <person name="Leonhardt S."/>
            <person name="Gebauer A.M."/>
            <person name="Liers C."/>
            <person name="Hofrichter M."/>
            <person name="Kellner H."/>
        </authorList>
    </citation>
    <scope>NUCLEOTIDE SEQUENCE [LARGE SCALE GENOMIC DNA]</scope>
    <source>
        <strain evidence="3 4">DSM 108379</strain>
    </source>
</reference>
<dbReference type="AlphaFoldDB" id="A0A4Z0ZE34"/>